<dbReference type="EMBL" id="CP137312">
    <property type="protein sequence ID" value="WQF87981.1"/>
    <property type="molecule type" value="Genomic_DNA"/>
</dbReference>
<proteinExistence type="predicted"/>
<evidence type="ECO:0008006" key="3">
    <source>
        <dbReference type="Google" id="ProtNLM"/>
    </source>
</evidence>
<sequence>MEFLLISLKRHAFRPTLRRDSHAHDESPLQGEGVDFSRDHEFSTKLLCQDSRHCPVYVLWYGLQQISFSRSWQHGLDLRIHLHTKKHLEAVDDRLTLLRARLRVKATDPRDKVHAFRAFLPNSLGKMTVNYNSSVVETYSDATKHYITGHSDLLILYETLRHPQTTPGLPSWVLDWAVEDVLSTRPFHHAYVKTGRASNGSPPLYHFSNDNTKLYLTGKKIGQVGSRFDQFTSKLHPEPFTGSIIDQEVYKKEITRCFLIPSEFITAEPPAGMEVATVEYKFKAFQRVILRLIRDGSPLTWTSEFLLNQKLFNPKDSVKTALAARLSSYLVKWHIATTFRSACPLLTIDGRFGLGYCALEVGDSISVFAGLPTPLILRPCGLGWKLIGLAHVDGSLDGEFWPENEKGLEKWEIV</sequence>
<dbReference type="GeneID" id="87949495"/>
<dbReference type="RefSeq" id="XP_062785202.1">
    <property type="nucleotide sequence ID" value="XM_062929151.1"/>
</dbReference>
<dbReference type="Proteomes" id="UP001322277">
    <property type="component" value="Chromosome 8"/>
</dbReference>
<reference evidence="2" key="1">
    <citation type="journal article" date="2023" name="bioRxiv">
        <title>Complete genome of the Medicago anthracnose fungus, Colletotrichum destructivum, reveals a mini-chromosome-like region within a core chromosome.</title>
        <authorList>
            <person name="Lapalu N."/>
            <person name="Simon A."/>
            <person name="Lu A."/>
            <person name="Plaumann P.-L."/>
            <person name="Amselem J."/>
            <person name="Pigne S."/>
            <person name="Auger A."/>
            <person name="Koch C."/>
            <person name="Dallery J.-F."/>
            <person name="O'Connell R.J."/>
        </authorList>
    </citation>
    <scope>NUCLEOTIDE SEQUENCE [LARGE SCALE GENOMIC DNA]</scope>
    <source>
        <strain evidence="2">CBS 520.97</strain>
    </source>
</reference>
<accession>A0AAX4IY36</accession>
<dbReference type="InterPro" id="IPR052895">
    <property type="entry name" value="HetReg/Transcr_Mod"/>
</dbReference>
<dbReference type="AlphaFoldDB" id="A0AAX4IY36"/>
<organism evidence="1 2">
    <name type="scientific">Colletotrichum destructivum</name>
    <dbReference type="NCBI Taxonomy" id="34406"/>
    <lineage>
        <taxon>Eukaryota</taxon>
        <taxon>Fungi</taxon>
        <taxon>Dikarya</taxon>
        <taxon>Ascomycota</taxon>
        <taxon>Pezizomycotina</taxon>
        <taxon>Sordariomycetes</taxon>
        <taxon>Hypocreomycetidae</taxon>
        <taxon>Glomerellales</taxon>
        <taxon>Glomerellaceae</taxon>
        <taxon>Colletotrichum</taxon>
        <taxon>Colletotrichum destructivum species complex</taxon>
    </lineage>
</organism>
<evidence type="ECO:0000313" key="1">
    <source>
        <dbReference type="EMBL" id="WQF87981.1"/>
    </source>
</evidence>
<gene>
    <name evidence="1" type="ORF">CDEST_12995</name>
</gene>
<keyword evidence="2" id="KW-1185">Reference proteome</keyword>
<name>A0AAX4IY36_9PEZI</name>
<dbReference type="PANTHER" id="PTHR24148:SF64">
    <property type="entry name" value="HETEROKARYON INCOMPATIBILITY DOMAIN-CONTAINING PROTEIN"/>
    <property type="match status" value="1"/>
</dbReference>
<protein>
    <recommendedName>
        <fullName evidence="3">HET domain-containing protein</fullName>
    </recommendedName>
</protein>
<dbReference type="KEGG" id="cdet:87949495"/>
<dbReference type="PANTHER" id="PTHR24148">
    <property type="entry name" value="ANKYRIN REPEAT DOMAIN-CONTAINING PROTEIN 39 HOMOLOG-RELATED"/>
    <property type="match status" value="1"/>
</dbReference>
<evidence type="ECO:0000313" key="2">
    <source>
        <dbReference type="Proteomes" id="UP001322277"/>
    </source>
</evidence>